<evidence type="ECO:0000313" key="2">
    <source>
        <dbReference type="EMBL" id="MFD0915338.1"/>
    </source>
</evidence>
<evidence type="ECO:0000313" key="3">
    <source>
        <dbReference type="Proteomes" id="UP001597101"/>
    </source>
</evidence>
<dbReference type="EMBL" id="JBHTJV010000002">
    <property type="protein sequence ID" value="MFD0915338.1"/>
    <property type="molecule type" value="Genomic_DNA"/>
</dbReference>
<keyword evidence="1" id="KW-0472">Membrane</keyword>
<evidence type="ECO:0008006" key="4">
    <source>
        <dbReference type="Google" id="ProtNLM"/>
    </source>
</evidence>
<keyword evidence="1" id="KW-0812">Transmembrane</keyword>
<dbReference type="RefSeq" id="WP_377211185.1">
    <property type="nucleotide sequence ID" value="NZ_JBHTJV010000002.1"/>
</dbReference>
<sequence>MIEVLDFLRSYSPGLLIGAGVALLVVPKWIRVVIALGLIFVGVNELYPDLFGVRLPEGAQT</sequence>
<comment type="caution">
    <text evidence="2">The sequence shown here is derived from an EMBL/GenBank/DDBJ whole genome shotgun (WGS) entry which is preliminary data.</text>
</comment>
<keyword evidence="3" id="KW-1185">Reference proteome</keyword>
<accession>A0ABW3FBV9</accession>
<dbReference type="Proteomes" id="UP001597101">
    <property type="component" value="Unassembled WGS sequence"/>
</dbReference>
<keyword evidence="1" id="KW-1133">Transmembrane helix</keyword>
<proteinExistence type="predicted"/>
<name>A0ABW3FBV9_9HYPH</name>
<protein>
    <recommendedName>
        <fullName evidence="4">DUF3096 domain-containing protein</fullName>
    </recommendedName>
</protein>
<organism evidence="2 3">
    <name type="scientific">Pseudahrensia aquimaris</name>
    <dbReference type="NCBI Taxonomy" id="744461"/>
    <lineage>
        <taxon>Bacteria</taxon>
        <taxon>Pseudomonadati</taxon>
        <taxon>Pseudomonadota</taxon>
        <taxon>Alphaproteobacteria</taxon>
        <taxon>Hyphomicrobiales</taxon>
        <taxon>Ahrensiaceae</taxon>
        <taxon>Pseudahrensia</taxon>
    </lineage>
</organism>
<reference evidence="3" key="1">
    <citation type="journal article" date="2019" name="Int. J. Syst. Evol. Microbiol.">
        <title>The Global Catalogue of Microorganisms (GCM) 10K type strain sequencing project: providing services to taxonomists for standard genome sequencing and annotation.</title>
        <authorList>
            <consortium name="The Broad Institute Genomics Platform"/>
            <consortium name="The Broad Institute Genome Sequencing Center for Infectious Disease"/>
            <person name="Wu L."/>
            <person name="Ma J."/>
        </authorList>
    </citation>
    <scope>NUCLEOTIDE SEQUENCE [LARGE SCALE GENOMIC DNA]</scope>
    <source>
        <strain evidence="3">CCUG 60023</strain>
    </source>
</reference>
<gene>
    <name evidence="2" type="ORF">ACFQ14_02850</name>
</gene>
<feature type="transmembrane region" description="Helical" evidence="1">
    <location>
        <begin position="15"/>
        <end position="41"/>
    </location>
</feature>
<evidence type="ECO:0000256" key="1">
    <source>
        <dbReference type="SAM" id="Phobius"/>
    </source>
</evidence>